<organism evidence="2 3">
    <name type="scientific">Austropuccinia psidii MF-1</name>
    <dbReference type="NCBI Taxonomy" id="1389203"/>
    <lineage>
        <taxon>Eukaryota</taxon>
        <taxon>Fungi</taxon>
        <taxon>Dikarya</taxon>
        <taxon>Basidiomycota</taxon>
        <taxon>Pucciniomycotina</taxon>
        <taxon>Pucciniomycetes</taxon>
        <taxon>Pucciniales</taxon>
        <taxon>Sphaerophragmiaceae</taxon>
        <taxon>Austropuccinia</taxon>
    </lineage>
</organism>
<feature type="compositionally biased region" description="Polar residues" evidence="1">
    <location>
        <begin position="1"/>
        <end position="24"/>
    </location>
</feature>
<dbReference type="EMBL" id="AVOT02009217">
    <property type="protein sequence ID" value="MBW0487617.1"/>
    <property type="molecule type" value="Genomic_DNA"/>
</dbReference>
<evidence type="ECO:0000313" key="3">
    <source>
        <dbReference type="Proteomes" id="UP000765509"/>
    </source>
</evidence>
<dbReference type="Proteomes" id="UP000765509">
    <property type="component" value="Unassembled WGS sequence"/>
</dbReference>
<feature type="region of interest" description="Disordered" evidence="1">
    <location>
        <begin position="1"/>
        <end position="25"/>
    </location>
</feature>
<accession>A0A9Q3H1L3</accession>
<name>A0A9Q3H1L3_9BASI</name>
<evidence type="ECO:0000313" key="2">
    <source>
        <dbReference type="EMBL" id="MBW0487617.1"/>
    </source>
</evidence>
<keyword evidence="3" id="KW-1185">Reference proteome</keyword>
<dbReference type="AlphaFoldDB" id="A0A9Q3H1L3"/>
<comment type="caution">
    <text evidence="2">The sequence shown here is derived from an EMBL/GenBank/DDBJ whole genome shotgun (WGS) entry which is preliminary data.</text>
</comment>
<dbReference type="OrthoDB" id="3162621at2759"/>
<evidence type="ECO:0000256" key="1">
    <source>
        <dbReference type="SAM" id="MobiDB-lite"/>
    </source>
</evidence>
<protein>
    <submittedName>
        <fullName evidence="2">Uncharacterized protein</fullName>
    </submittedName>
</protein>
<reference evidence="2" key="1">
    <citation type="submission" date="2021-03" db="EMBL/GenBank/DDBJ databases">
        <title>Draft genome sequence of rust myrtle Austropuccinia psidii MF-1, a brazilian biotype.</title>
        <authorList>
            <person name="Quecine M.C."/>
            <person name="Pachon D.M.R."/>
            <person name="Bonatelli M.L."/>
            <person name="Correr F.H."/>
            <person name="Franceschini L.M."/>
            <person name="Leite T.F."/>
            <person name="Margarido G.R.A."/>
            <person name="Almeida C.A."/>
            <person name="Ferrarezi J.A."/>
            <person name="Labate C.A."/>
        </authorList>
    </citation>
    <scope>NUCLEOTIDE SEQUENCE</scope>
    <source>
        <strain evidence="2">MF-1</strain>
    </source>
</reference>
<sequence>MPQTPGNSSDINELQTSAPDNGSKISDMVNIHELGIEVEGLRLKINQYSPVLPESQPPSSQKPNFKRYEKEYTIEPCSPTEDAGKDDASFSGKVEIISKENFVSNIAQKIPRLEKTQKYIKISHYATETISFFNDNIWNLKLMKELAQPPDNLPKSEHTFFKMVQSLLYSSNSIKHFDENGTFEYISLISYNFIAPKPYVAPASNLTNNIGLKQGAAEYLASCLRGSNGYSYPVDDGIKHGTFTYKGKHLWHESQNHELKKNEAIKDRLACHKNLGINQICYGILASFCVAGVDGLMVCSDDWRTSSVKGALSLIEISKRLSEGKHLVEPLCLCTNKYICSLLNKTFFSSESSNPAVTLRFEFSQCLVSDFGDSWVEKRSLRSSDEVTLTVPSSTKLTARIDLF</sequence>
<proteinExistence type="predicted"/>
<gene>
    <name evidence="2" type="ORF">O181_027332</name>
</gene>